<organism evidence="3 4">
    <name type="scientific">Ramazzottius varieornatus</name>
    <name type="common">Water bear</name>
    <name type="synonym">Tardigrade</name>
    <dbReference type="NCBI Taxonomy" id="947166"/>
    <lineage>
        <taxon>Eukaryota</taxon>
        <taxon>Metazoa</taxon>
        <taxon>Ecdysozoa</taxon>
        <taxon>Tardigrada</taxon>
        <taxon>Eutardigrada</taxon>
        <taxon>Parachela</taxon>
        <taxon>Hypsibioidea</taxon>
        <taxon>Ramazzottiidae</taxon>
        <taxon>Ramazzottius</taxon>
    </lineage>
</organism>
<keyword evidence="2" id="KW-0472">Membrane</keyword>
<dbReference type="EMBL" id="BDGG01000002">
    <property type="protein sequence ID" value="GAU91414.1"/>
    <property type="molecule type" value="Genomic_DNA"/>
</dbReference>
<keyword evidence="4" id="KW-1185">Reference proteome</keyword>
<comment type="caution">
    <text evidence="3">The sequence shown here is derived from an EMBL/GenBank/DDBJ whole genome shotgun (WGS) entry which is preliminary data.</text>
</comment>
<evidence type="ECO:0000313" key="3">
    <source>
        <dbReference type="EMBL" id="GAU91414.1"/>
    </source>
</evidence>
<gene>
    <name evidence="3" type="primary">RvY_03672-1</name>
    <name evidence="3" type="synonym">RvY_03672.1</name>
    <name evidence="3" type="ORF">RvY_03672</name>
</gene>
<evidence type="ECO:0000256" key="1">
    <source>
        <dbReference type="SAM" id="MobiDB-lite"/>
    </source>
</evidence>
<accession>A0A1D1UNX7</accession>
<evidence type="ECO:0000256" key="2">
    <source>
        <dbReference type="SAM" id="Phobius"/>
    </source>
</evidence>
<keyword evidence="2" id="KW-1133">Transmembrane helix</keyword>
<name>A0A1D1UNX7_RAMVA</name>
<dbReference type="Proteomes" id="UP000186922">
    <property type="component" value="Unassembled WGS sequence"/>
</dbReference>
<evidence type="ECO:0000313" key="4">
    <source>
        <dbReference type="Proteomes" id="UP000186922"/>
    </source>
</evidence>
<dbReference type="AlphaFoldDB" id="A0A1D1UNX7"/>
<sequence>MADDTVTDGSITDLQKYSVYRKDRAGCQKVTGGGVAVIARKDLHTLRVDEYEVEGHELLWLKVVGWKMIAVVGVLYARGIRKATYLCPKDTTLPQKKPDPAGRFQLSRH</sequence>
<protein>
    <submittedName>
        <fullName evidence="3">Uncharacterized protein</fullName>
    </submittedName>
</protein>
<reference evidence="3 4" key="1">
    <citation type="journal article" date="2016" name="Nat. Commun.">
        <title>Extremotolerant tardigrade genome and improved radiotolerance of human cultured cells by tardigrade-unique protein.</title>
        <authorList>
            <person name="Hashimoto T."/>
            <person name="Horikawa D.D."/>
            <person name="Saito Y."/>
            <person name="Kuwahara H."/>
            <person name="Kozuka-Hata H."/>
            <person name="Shin-I T."/>
            <person name="Minakuchi Y."/>
            <person name="Ohishi K."/>
            <person name="Motoyama A."/>
            <person name="Aizu T."/>
            <person name="Enomoto A."/>
            <person name="Kondo K."/>
            <person name="Tanaka S."/>
            <person name="Hara Y."/>
            <person name="Koshikawa S."/>
            <person name="Sagara H."/>
            <person name="Miura T."/>
            <person name="Yokobori S."/>
            <person name="Miyagawa K."/>
            <person name="Suzuki Y."/>
            <person name="Kubo T."/>
            <person name="Oyama M."/>
            <person name="Kohara Y."/>
            <person name="Fujiyama A."/>
            <person name="Arakawa K."/>
            <person name="Katayama T."/>
            <person name="Toyoda A."/>
            <person name="Kunieda T."/>
        </authorList>
    </citation>
    <scope>NUCLEOTIDE SEQUENCE [LARGE SCALE GENOMIC DNA]</scope>
    <source>
        <strain evidence="3 4">YOKOZUNA-1</strain>
    </source>
</reference>
<keyword evidence="2" id="KW-0812">Transmembrane</keyword>
<feature type="region of interest" description="Disordered" evidence="1">
    <location>
        <begin position="90"/>
        <end position="109"/>
    </location>
</feature>
<feature type="transmembrane region" description="Helical" evidence="2">
    <location>
        <begin position="59"/>
        <end position="77"/>
    </location>
</feature>
<proteinExistence type="predicted"/>